<accession>A0ABY6MRY5</accession>
<dbReference type="Pfam" id="PF00691">
    <property type="entry name" value="OmpA"/>
    <property type="match status" value="1"/>
</dbReference>
<feature type="transmembrane region" description="Helical" evidence="5">
    <location>
        <begin position="55"/>
        <end position="73"/>
    </location>
</feature>
<name>A0ABY6MRY5_9BURK</name>
<evidence type="ECO:0000256" key="4">
    <source>
        <dbReference type="PROSITE-ProRule" id="PRU00473"/>
    </source>
</evidence>
<reference evidence="8" key="1">
    <citation type="submission" date="2022-10" db="EMBL/GenBank/DDBJ databases">
        <title>Complete genome sequence of Schlegelella aquatica LMG 23380.</title>
        <authorList>
            <person name="Musilova J."/>
            <person name="Kourilova X."/>
            <person name="Bezdicek M."/>
            <person name="Hermankova K."/>
            <person name="Obruca S."/>
            <person name="Sedlar K."/>
        </authorList>
    </citation>
    <scope>NUCLEOTIDE SEQUENCE</scope>
    <source>
        <strain evidence="8">LMG 23380</strain>
    </source>
</reference>
<keyword evidence="6" id="KW-0732">Signal</keyword>
<dbReference type="RefSeq" id="WP_264892408.1">
    <property type="nucleotide sequence ID" value="NZ_CP110257.1"/>
</dbReference>
<dbReference type="PROSITE" id="PS51257">
    <property type="entry name" value="PROKAR_LIPOPROTEIN"/>
    <property type="match status" value="1"/>
</dbReference>
<evidence type="ECO:0000256" key="6">
    <source>
        <dbReference type="SAM" id="SignalP"/>
    </source>
</evidence>
<feature type="signal peptide" evidence="6">
    <location>
        <begin position="1"/>
        <end position="21"/>
    </location>
</feature>
<evidence type="ECO:0000313" key="8">
    <source>
        <dbReference type="EMBL" id="UZD54773.1"/>
    </source>
</evidence>
<dbReference type="InterPro" id="IPR006665">
    <property type="entry name" value="OmpA-like"/>
</dbReference>
<dbReference type="PROSITE" id="PS51123">
    <property type="entry name" value="OMPA_2"/>
    <property type="match status" value="1"/>
</dbReference>
<dbReference type="InterPro" id="IPR006664">
    <property type="entry name" value="OMP_bac"/>
</dbReference>
<evidence type="ECO:0000256" key="3">
    <source>
        <dbReference type="ARBA" id="ARBA00023237"/>
    </source>
</evidence>
<evidence type="ECO:0000313" key="9">
    <source>
        <dbReference type="Proteomes" id="UP001163266"/>
    </source>
</evidence>
<organism evidence="8 9">
    <name type="scientific">Caldimonas aquatica</name>
    <dbReference type="NCBI Taxonomy" id="376175"/>
    <lineage>
        <taxon>Bacteria</taxon>
        <taxon>Pseudomonadati</taxon>
        <taxon>Pseudomonadota</taxon>
        <taxon>Betaproteobacteria</taxon>
        <taxon>Burkholderiales</taxon>
        <taxon>Sphaerotilaceae</taxon>
        <taxon>Caldimonas</taxon>
    </lineage>
</organism>
<gene>
    <name evidence="8" type="ORF">OMP39_14090</name>
</gene>
<proteinExistence type="predicted"/>
<keyword evidence="3" id="KW-0998">Cell outer membrane</keyword>
<comment type="subcellular location">
    <subcellularLocation>
        <location evidence="1">Cell outer membrane</location>
    </subcellularLocation>
</comment>
<evidence type="ECO:0000256" key="5">
    <source>
        <dbReference type="SAM" id="Phobius"/>
    </source>
</evidence>
<sequence>MVKYVVVPAVSLALLAGCANMSETQSNTAKGAGIGAVAGAVLGAATAGGNKGKSAATGAAIGAGVGAIGGYIWSKRMEEQKAKMEQATQGTGIDVARTPDNQIKVQIPSDAGFDVGRAAVKPQLAGVLDKFAQSMRDHAATQIRIIGHTDSTGGDAINNPLSFERAASTRDYLVARGVAANRITIDGRGSREPIASNETESGRAQNRRVEIFVAEPQQVAQGTAR</sequence>
<feature type="transmembrane region" description="Helical" evidence="5">
    <location>
        <begin position="31"/>
        <end position="48"/>
    </location>
</feature>
<evidence type="ECO:0000256" key="1">
    <source>
        <dbReference type="ARBA" id="ARBA00004442"/>
    </source>
</evidence>
<dbReference type="PRINTS" id="PR01021">
    <property type="entry name" value="OMPADOMAIN"/>
</dbReference>
<dbReference type="PANTHER" id="PTHR30329:SF21">
    <property type="entry name" value="LIPOPROTEIN YIAD-RELATED"/>
    <property type="match status" value="1"/>
</dbReference>
<evidence type="ECO:0000259" key="7">
    <source>
        <dbReference type="PROSITE" id="PS51123"/>
    </source>
</evidence>
<dbReference type="Gene3D" id="3.30.1330.60">
    <property type="entry name" value="OmpA-like domain"/>
    <property type="match status" value="1"/>
</dbReference>
<keyword evidence="5" id="KW-0812">Transmembrane</keyword>
<dbReference type="Proteomes" id="UP001163266">
    <property type="component" value="Chromosome"/>
</dbReference>
<dbReference type="EMBL" id="CP110257">
    <property type="protein sequence ID" value="UZD54773.1"/>
    <property type="molecule type" value="Genomic_DNA"/>
</dbReference>
<dbReference type="PRINTS" id="PR01023">
    <property type="entry name" value="NAFLGMOTY"/>
</dbReference>
<protein>
    <submittedName>
        <fullName evidence="8">OmpA family protein</fullName>
    </submittedName>
</protein>
<feature type="chain" id="PRO_5047548540" evidence="6">
    <location>
        <begin position="22"/>
        <end position="225"/>
    </location>
</feature>
<feature type="domain" description="OmpA-like" evidence="7">
    <location>
        <begin position="100"/>
        <end position="217"/>
    </location>
</feature>
<keyword evidence="2 4" id="KW-0472">Membrane</keyword>
<evidence type="ECO:0000256" key="2">
    <source>
        <dbReference type="ARBA" id="ARBA00023136"/>
    </source>
</evidence>
<dbReference type="PANTHER" id="PTHR30329">
    <property type="entry name" value="STATOR ELEMENT OF FLAGELLAR MOTOR COMPLEX"/>
    <property type="match status" value="1"/>
</dbReference>
<dbReference type="Pfam" id="PF13488">
    <property type="entry name" value="Gly-zipper_Omp"/>
    <property type="match status" value="1"/>
</dbReference>
<dbReference type="InterPro" id="IPR036737">
    <property type="entry name" value="OmpA-like_sf"/>
</dbReference>
<dbReference type="SUPFAM" id="SSF103088">
    <property type="entry name" value="OmpA-like"/>
    <property type="match status" value="1"/>
</dbReference>
<dbReference type="CDD" id="cd07185">
    <property type="entry name" value="OmpA_C-like"/>
    <property type="match status" value="1"/>
</dbReference>
<keyword evidence="5" id="KW-1133">Transmembrane helix</keyword>
<keyword evidence="9" id="KW-1185">Reference proteome</keyword>
<dbReference type="InterPro" id="IPR039567">
    <property type="entry name" value="Gly-zipper"/>
</dbReference>
<dbReference type="InterPro" id="IPR050330">
    <property type="entry name" value="Bact_OuterMem_StrucFunc"/>
</dbReference>